<protein>
    <submittedName>
        <fullName evidence="2">Uncharacterized protein</fullName>
    </submittedName>
</protein>
<accession>A0A8D8V9Q1</accession>
<sequence>MRSGRETGNGWSKSQHTRPMGDRPDLAQVCSETGLGSVRRGLGGTLEQHDARRDQDAQDGHYGSERFPSRSSDHEEATSLQVDSIVRGVYYGGAHLHYNRTHEEWELARVFARQRKWQGPQPEVTATDRHGGAYCGRHGLLGVAELHSP</sequence>
<name>A0A8D8V9Q1_9HEMI</name>
<dbReference type="AlphaFoldDB" id="A0A8D8V9Q1"/>
<evidence type="ECO:0000256" key="1">
    <source>
        <dbReference type="SAM" id="MobiDB-lite"/>
    </source>
</evidence>
<reference evidence="2" key="1">
    <citation type="submission" date="2021-05" db="EMBL/GenBank/DDBJ databases">
        <authorList>
            <person name="Alioto T."/>
            <person name="Alioto T."/>
            <person name="Gomez Garrido J."/>
        </authorList>
    </citation>
    <scope>NUCLEOTIDE SEQUENCE</scope>
</reference>
<feature type="region of interest" description="Disordered" evidence="1">
    <location>
        <begin position="1"/>
        <end position="79"/>
    </location>
</feature>
<feature type="compositionally biased region" description="Basic and acidic residues" evidence="1">
    <location>
        <begin position="47"/>
        <end position="77"/>
    </location>
</feature>
<organism evidence="2">
    <name type="scientific">Cacopsylla melanoneura</name>
    <dbReference type="NCBI Taxonomy" id="428564"/>
    <lineage>
        <taxon>Eukaryota</taxon>
        <taxon>Metazoa</taxon>
        <taxon>Ecdysozoa</taxon>
        <taxon>Arthropoda</taxon>
        <taxon>Hexapoda</taxon>
        <taxon>Insecta</taxon>
        <taxon>Pterygota</taxon>
        <taxon>Neoptera</taxon>
        <taxon>Paraneoptera</taxon>
        <taxon>Hemiptera</taxon>
        <taxon>Sternorrhyncha</taxon>
        <taxon>Psylloidea</taxon>
        <taxon>Psyllidae</taxon>
        <taxon>Psyllinae</taxon>
        <taxon>Cacopsylla</taxon>
    </lineage>
</organism>
<proteinExistence type="predicted"/>
<dbReference type="EMBL" id="HBUF01359597">
    <property type="protein sequence ID" value="CAG6719919.1"/>
    <property type="molecule type" value="Transcribed_RNA"/>
</dbReference>
<evidence type="ECO:0000313" key="2">
    <source>
        <dbReference type="EMBL" id="CAG6719919.1"/>
    </source>
</evidence>